<gene>
    <name evidence="9" type="primary">ispE</name>
    <name evidence="12" type="ORF">EDC19_1476</name>
</gene>
<dbReference type="Gene3D" id="3.30.230.10">
    <property type="match status" value="1"/>
</dbReference>
<dbReference type="NCBIfam" id="NF011202">
    <property type="entry name" value="PRK14608.1"/>
    <property type="match status" value="1"/>
</dbReference>
<evidence type="ECO:0000256" key="7">
    <source>
        <dbReference type="ARBA" id="ARBA00022840"/>
    </source>
</evidence>
<evidence type="ECO:0000256" key="6">
    <source>
        <dbReference type="ARBA" id="ARBA00022777"/>
    </source>
</evidence>
<dbReference type="InterPro" id="IPR006204">
    <property type="entry name" value="GHMP_kinase_N_dom"/>
</dbReference>
<name>A0A4R1ML98_9FIRM</name>
<feature type="binding site" evidence="9">
    <location>
        <begin position="95"/>
        <end position="105"/>
    </location>
    <ligand>
        <name>ATP</name>
        <dbReference type="ChEBI" id="CHEBI:30616"/>
    </ligand>
</feature>
<feature type="active site" evidence="9">
    <location>
        <position position="11"/>
    </location>
</feature>
<comment type="similarity">
    <text evidence="1 9">Belongs to the GHMP kinase family. IspE subfamily.</text>
</comment>
<sequence length="292" mass="32420">MNSINLKARAKINLALDIINKRPDGYHEVRMIMQTINLFDKIYIKKINKPSIIIDTNIPYIPKNKNNLMHKAATLLMEQYGISSGVYINLHKVIPVSAGLAGGSSDAAVTLIGLNKLFNLNLSYKELMAIGVQIGADIPYCIMRGTALAEGIGEQLTPLSPMPKCYVLIAKPDINVSTAQVYSMVDIDAFEKRPNVEAMIQGIEEQDLTKITNHMGNVLETVTIKKYPVINQIKEKMLEKGAIASMMSGSGPTVFGIFRDKKKAQKALYDFKLDNIGKNIFLTTIFNRKERG</sequence>
<keyword evidence="4 9" id="KW-0808">Transferase</keyword>
<evidence type="ECO:0000256" key="1">
    <source>
        <dbReference type="ARBA" id="ARBA00009684"/>
    </source>
</evidence>
<dbReference type="SUPFAM" id="SSF54211">
    <property type="entry name" value="Ribosomal protein S5 domain 2-like"/>
    <property type="match status" value="1"/>
</dbReference>
<comment type="caution">
    <text evidence="12">The sequence shown here is derived from an EMBL/GenBank/DDBJ whole genome shotgun (WGS) entry which is preliminary data.</text>
</comment>
<evidence type="ECO:0000259" key="10">
    <source>
        <dbReference type="Pfam" id="PF00288"/>
    </source>
</evidence>
<protein>
    <recommendedName>
        <fullName evidence="3 9">4-diphosphocytidyl-2-C-methyl-D-erythritol kinase</fullName>
        <shortName evidence="9">CMK</shortName>
        <ecNumber evidence="2 9">2.7.1.148</ecNumber>
    </recommendedName>
    <alternativeName>
        <fullName evidence="8 9">4-(cytidine-5'-diphospho)-2-C-methyl-D-erythritol kinase</fullName>
    </alternativeName>
</protein>
<organism evidence="12 13">
    <name type="scientific">Natranaerovirga hydrolytica</name>
    <dbReference type="NCBI Taxonomy" id="680378"/>
    <lineage>
        <taxon>Bacteria</taxon>
        <taxon>Bacillati</taxon>
        <taxon>Bacillota</taxon>
        <taxon>Clostridia</taxon>
        <taxon>Lachnospirales</taxon>
        <taxon>Natranaerovirgaceae</taxon>
        <taxon>Natranaerovirga</taxon>
    </lineage>
</organism>
<dbReference type="UniPathway" id="UPA00056">
    <property type="reaction ID" value="UER00094"/>
</dbReference>
<evidence type="ECO:0000256" key="3">
    <source>
        <dbReference type="ARBA" id="ARBA00017473"/>
    </source>
</evidence>
<dbReference type="Pfam" id="PF00288">
    <property type="entry name" value="GHMP_kinases_N"/>
    <property type="match status" value="1"/>
</dbReference>
<keyword evidence="13" id="KW-1185">Reference proteome</keyword>
<comment type="pathway">
    <text evidence="9">Isoprenoid biosynthesis; isopentenyl diphosphate biosynthesis via DXP pathway; isopentenyl diphosphate from 1-deoxy-D-xylulose 5-phosphate: step 3/6.</text>
</comment>
<keyword evidence="9" id="KW-0414">Isoprene biosynthesis</keyword>
<dbReference type="InterPro" id="IPR020568">
    <property type="entry name" value="Ribosomal_Su5_D2-typ_SF"/>
</dbReference>
<evidence type="ECO:0000256" key="4">
    <source>
        <dbReference type="ARBA" id="ARBA00022679"/>
    </source>
</evidence>
<dbReference type="InterPro" id="IPR013750">
    <property type="entry name" value="GHMP_kinase_C_dom"/>
</dbReference>
<dbReference type="InterPro" id="IPR014721">
    <property type="entry name" value="Ribsml_uS5_D2-typ_fold_subgr"/>
</dbReference>
<dbReference type="Gene3D" id="3.30.70.890">
    <property type="entry name" value="GHMP kinase, C-terminal domain"/>
    <property type="match status" value="1"/>
</dbReference>
<evidence type="ECO:0000256" key="5">
    <source>
        <dbReference type="ARBA" id="ARBA00022741"/>
    </source>
</evidence>
<dbReference type="PIRSF" id="PIRSF010376">
    <property type="entry name" value="IspE"/>
    <property type="match status" value="1"/>
</dbReference>
<evidence type="ECO:0000256" key="9">
    <source>
        <dbReference type="HAMAP-Rule" id="MF_00061"/>
    </source>
</evidence>
<dbReference type="RefSeq" id="WP_132282197.1">
    <property type="nucleotide sequence ID" value="NZ_SMGQ01000012.1"/>
</dbReference>
<dbReference type="GO" id="GO:0005524">
    <property type="term" value="F:ATP binding"/>
    <property type="evidence" value="ECO:0007669"/>
    <property type="project" value="UniProtKB-UniRule"/>
</dbReference>
<dbReference type="PANTHER" id="PTHR43527:SF2">
    <property type="entry name" value="4-DIPHOSPHOCYTIDYL-2-C-METHYL-D-ERYTHRITOL KINASE, CHLOROPLASTIC"/>
    <property type="match status" value="1"/>
</dbReference>
<feature type="active site" evidence="9">
    <location>
        <position position="137"/>
    </location>
</feature>
<keyword evidence="5 9" id="KW-0547">Nucleotide-binding</keyword>
<comment type="catalytic activity">
    <reaction evidence="9">
        <text>4-CDP-2-C-methyl-D-erythritol + ATP = 4-CDP-2-C-methyl-D-erythritol 2-phosphate + ADP + H(+)</text>
        <dbReference type="Rhea" id="RHEA:18437"/>
        <dbReference type="ChEBI" id="CHEBI:15378"/>
        <dbReference type="ChEBI" id="CHEBI:30616"/>
        <dbReference type="ChEBI" id="CHEBI:57823"/>
        <dbReference type="ChEBI" id="CHEBI:57919"/>
        <dbReference type="ChEBI" id="CHEBI:456216"/>
        <dbReference type="EC" id="2.7.1.148"/>
    </reaction>
</comment>
<dbReference type="InterPro" id="IPR004424">
    <property type="entry name" value="IspE"/>
</dbReference>
<dbReference type="HAMAP" id="MF_00061">
    <property type="entry name" value="IspE"/>
    <property type="match status" value="1"/>
</dbReference>
<proteinExistence type="inferred from homology"/>
<keyword evidence="6 9" id="KW-0418">Kinase</keyword>
<dbReference type="GO" id="GO:0019288">
    <property type="term" value="P:isopentenyl diphosphate biosynthetic process, methylerythritol 4-phosphate pathway"/>
    <property type="evidence" value="ECO:0007669"/>
    <property type="project" value="UniProtKB-UniRule"/>
</dbReference>
<evidence type="ECO:0000313" key="12">
    <source>
        <dbReference type="EMBL" id="TCK93285.1"/>
    </source>
</evidence>
<comment type="function">
    <text evidence="9">Catalyzes the phosphorylation of the position 2 hydroxy group of 4-diphosphocytidyl-2C-methyl-D-erythritol.</text>
</comment>
<feature type="domain" description="GHMP kinase C-terminal" evidence="11">
    <location>
        <begin position="199"/>
        <end position="268"/>
    </location>
</feature>
<dbReference type="EMBL" id="SMGQ01000012">
    <property type="protein sequence ID" value="TCK93285.1"/>
    <property type="molecule type" value="Genomic_DNA"/>
</dbReference>
<dbReference type="NCBIfam" id="TIGR00154">
    <property type="entry name" value="ispE"/>
    <property type="match status" value="1"/>
</dbReference>
<dbReference type="Proteomes" id="UP000294545">
    <property type="component" value="Unassembled WGS sequence"/>
</dbReference>
<evidence type="ECO:0000256" key="2">
    <source>
        <dbReference type="ARBA" id="ARBA00012052"/>
    </source>
</evidence>
<feature type="domain" description="GHMP kinase N-terminal" evidence="10">
    <location>
        <begin position="67"/>
        <end position="145"/>
    </location>
</feature>
<dbReference type="AlphaFoldDB" id="A0A4R1ML98"/>
<evidence type="ECO:0000259" key="11">
    <source>
        <dbReference type="Pfam" id="PF08544"/>
    </source>
</evidence>
<dbReference type="InterPro" id="IPR036554">
    <property type="entry name" value="GHMP_kinase_C_sf"/>
</dbReference>
<dbReference type="Pfam" id="PF08544">
    <property type="entry name" value="GHMP_kinases_C"/>
    <property type="match status" value="1"/>
</dbReference>
<dbReference type="SUPFAM" id="SSF55060">
    <property type="entry name" value="GHMP Kinase, C-terminal domain"/>
    <property type="match status" value="1"/>
</dbReference>
<keyword evidence="7 9" id="KW-0067">ATP-binding</keyword>
<dbReference type="GO" id="GO:0050515">
    <property type="term" value="F:4-(cytidine 5'-diphospho)-2-C-methyl-D-erythritol kinase activity"/>
    <property type="evidence" value="ECO:0007669"/>
    <property type="project" value="UniProtKB-UniRule"/>
</dbReference>
<accession>A0A4R1ML98</accession>
<evidence type="ECO:0000313" key="13">
    <source>
        <dbReference type="Proteomes" id="UP000294545"/>
    </source>
</evidence>
<dbReference type="GO" id="GO:0016114">
    <property type="term" value="P:terpenoid biosynthetic process"/>
    <property type="evidence" value="ECO:0007669"/>
    <property type="project" value="UniProtKB-UniRule"/>
</dbReference>
<dbReference type="PANTHER" id="PTHR43527">
    <property type="entry name" value="4-DIPHOSPHOCYTIDYL-2-C-METHYL-D-ERYTHRITOL KINASE, CHLOROPLASTIC"/>
    <property type="match status" value="1"/>
</dbReference>
<dbReference type="EC" id="2.7.1.148" evidence="2 9"/>
<dbReference type="OrthoDB" id="9809438at2"/>
<reference evidence="12 13" key="1">
    <citation type="submission" date="2019-03" db="EMBL/GenBank/DDBJ databases">
        <title>Genomic Encyclopedia of Type Strains, Phase IV (KMG-IV): sequencing the most valuable type-strain genomes for metagenomic binning, comparative biology and taxonomic classification.</title>
        <authorList>
            <person name="Goeker M."/>
        </authorList>
    </citation>
    <scope>NUCLEOTIDE SEQUENCE [LARGE SCALE GENOMIC DNA]</scope>
    <source>
        <strain evidence="12 13">DSM 24176</strain>
    </source>
</reference>
<evidence type="ECO:0000256" key="8">
    <source>
        <dbReference type="ARBA" id="ARBA00032554"/>
    </source>
</evidence>